<dbReference type="AlphaFoldDB" id="A0A5E4M7K2"/>
<dbReference type="GO" id="GO:0010468">
    <property type="term" value="P:regulation of gene expression"/>
    <property type="evidence" value="ECO:0007669"/>
    <property type="project" value="UniProtKB-ARBA"/>
</dbReference>
<dbReference type="CDD" id="cd18787">
    <property type="entry name" value="SF2_C_DEAD"/>
    <property type="match status" value="1"/>
</dbReference>
<evidence type="ECO:0000313" key="8">
    <source>
        <dbReference type="EMBL" id="VVC27491.1"/>
    </source>
</evidence>
<feature type="domain" description="Helicase C-terminal" evidence="7">
    <location>
        <begin position="319"/>
        <end position="479"/>
    </location>
</feature>
<evidence type="ECO:0000313" key="9">
    <source>
        <dbReference type="Proteomes" id="UP000325440"/>
    </source>
</evidence>
<protein>
    <recommendedName>
        <fullName evidence="1">RNA helicase</fullName>
        <ecNumber evidence="1">3.6.4.13</ecNumber>
    </recommendedName>
</protein>
<dbReference type="Gene3D" id="3.40.50.300">
    <property type="entry name" value="P-loop containing nucleotide triphosphate hydrolases"/>
    <property type="match status" value="2"/>
</dbReference>
<reference evidence="8 9" key="1">
    <citation type="submission" date="2019-08" db="EMBL/GenBank/DDBJ databases">
        <authorList>
            <person name="Alioto T."/>
            <person name="Alioto T."/>
            <person name="Gomez Garrido J."/>
        </authorList>
    </citation>
    <scope>NUCLEOTIDE SEQUENCE [LARGE SCALE GENOMIC DNA]</scope>
</reference>
<keyword evidence="5 8" id="KW-0067">ATP-binding</keyword>
<dbReference type="PANTHER" id="PTHR47958">
    <property type="entry name" value="ATP-DEPENDENT RNA HELICASE DBP3"/>
    <property type="match status" value="1"/>
</dbReference>
<dbReference type="GO" id="GO:0005524">
    <property type="term" value="F:ATP binding"/>
    <property type="evidence" value="ECO:0007669"/>
    <property type="project" value="UniProtKB-KW"/>
</dbReference>
<dbReference type="SUPFAM" id="SSF52540">
    <property type="entry name" value="P-loop containing nucleoside triphosphate hydrolases"/>
    <property type="match status" value="1"/>
</dbReference>
<dbReference type="PROSITE" id="PS51194">
    <property type="entry name" value="HELICASE_CTER"/>
    <property type="match status" value="1"/>
</dbReference>
<gene>
    <name evidence="8" type="ORF">CINCED_3A006835</name>
</gene>
<proteinExistence type="predicted"/>
<dbReference type="EC" id="3.6.4.13" evidence="1"/>
<keyword evidence="3" id="KW-0378">Hydrolase</keyword>
<dbReference type="PROSITE" id="PS51192">
    <property type="entry name" value="HELICASE_ATP_BIND_1"/>
    <property type="match status" value="1"/>
</dbReference>
<dbReference type="InterPro" id="IPR027417">
    <property type="entry name" value="P-loop_NTPase"/>
</dbReference>
<dbReference type="SMART" id="SM00487">
    <property type="entry name" value="DEXDc"/>
    <property type="match status" value="1"/>
</dbReference>
<evidence type="ECO:0000259" key="7">
    <source>
        <dbReference type="PROSITE" id="PS51194"/>
    </source>
</evidence>
<dbReference type="SMART" id="SM00490">
    <property type="entry name" value="HELICc"/>
    <property type="match status" value="1"/>
</dbReference>
<keyword evidence="4 8" id="KW-0347">Helicase</keyword>
<keyword evidence="2" id="KW-0547">Nucleotide-binding</keyword>
<evidence type="ECO:0000256" key="3">
    <source>
        <dbReference type="ARBA" id="ARBA00022801"/>
    </source>
</evidence>
<evidence type="ECO:0000256" key="5">
    <source>
        <dbReference type="ARBA" id="ARBA00022840"/>
    </source>
</evidence>
<dbReference type="Pfam" id="PF00271">
    <property type="entry name" value="Helicase_C"/>
    <property type="match status" value="1"/>
</dbReference>
<evidence type="ECO:0000256" key="1">
    <source>
        <dbReference type="ARBA" id="ARBA00012552"/>
    </source>
</evidence>
<evidence type="ECO:0000256" key="4">
    <source>
        <dbReference type="ARBA" id="ARBA00022806"/>
    </source>
</evidence>
<name>A0A5E4M7K2_9HEMI</name>
<evidence type="ECO:0000256" key="2">
    <source>
        <dbReference type="ARBA" id="ARBA00022741"/>
    </source>
</evidence>
<keyword evidence="9" id="KW-1185">Reference proteome</keyword>
<dbReference type="InterPro" id="IPR011545">
    <property type="entry name" value="DEAD/DEAH_box_helicase_dom"/>
</dbReference>
<dbReference type="InterPro" id="IPR014001">
    <property type="entry name" value="Helicase_ATP-bd"/>
</dbReference>
<dbReference type="Proteomes" id="UP000325440">
    <property type="component" value="Unassembled WGS sequence"/>
</dbReference>
<dbReference type="GO" id="GO:0003724">
    <property type="term" value="F:RNA helicase activity"/>
    <property type="evidence" value="ECO:0007669"/>
    <property type="project" value="UniProtKB-EC"/>
</dbReference>
<evidence type="ECO:0000259" key="6">
    <source>
        <dbReference type="PROSITE" id="PS51192"/>
    </source>
</evidence>
<dbReference type="GO" id="GO:0016787">
    <property type="term" value="F:hydrolase activity"/>
    <property type="evidence" value="ECO:0007669"/>
    <property type="project" value="UniProtKB-KW"/>
</dbReference>
<dbReference type="EMBL" id="CABPRJ010000137">
    <property type="protein sequence ID" value="VVC27491.1"/>
    <property type="molecule type" value="Genomic_DNA"/>
</dbReference>
<dbReference type="OrthoDB" id="196131at2759"/>
<organism evidence="8 9">
    <name type="scientific">Cinara cedri</name>
    <dbReference type="NCBI Taxonomy" id="506608"/>
    <lineage>
        <taxon>Eukaryota</taxon>
        <taxon>Metazoa</taxon>
        <taxon>Ecdysozoa</taxon>
        <taxon>Arthropoda</taxon>
        <taxon>Hexapoda</taxon>
        <taxon>Insecta</taxon>
        <taxon>Pterygota</taxon>
        <taxon>Neoptera</taxon>
        <taxon>Paraneoptera</taxon>
        <taxon>Hemiptera</taxon>
        <taxon>Sternorrhyncha</taxon>
        <taxon>Aphidomorpha</taxon>
        <taxon>Aphidoidea</taxon>
        <taxon>Aphididae</taxon>
        <taxon>Lachninae</taxon>
        <taxon>Cinara</taxon>
    </lineage>
</organism>
<feature type="domain" description="Helicase ATP-binding" evidence="6">
    <location>
        <begin position="124"/>
        <end position="307"/>
    </location>
</feature>
<dbReference type="GO" id="GO:0003676">
    <property type="term" value="F:nucleic acid binding"/>
    <property type="evidence" value="ECO:0007669"/>
    <property type="project" value="InterPro"/>
</dbReference>
<dbReference type="InterPro" id="IPR001650">
    <property type="entry name" value="Helicase_C-like"/>
</dbReference>
<dbReference type="Pfam" id="PF00270">
    <property type="entry name" value="DEAD"/>
    <property type="match status" value="1"/>
</dbReference>
<accession>A0A5E4M7K2</accession>
<sequence>MEESFQNNSKFMNGGHGRDFIRQSILQMKKENELNYSSNVNTLGVLPPKSTYIPKQISDADDSIYETRIDSSINLNKFDEAKVNVVSIEVLEKIENFDFISIKLKINIEKCKFKKPTPIQKYTIPAILSGKDLLAAAQNGSGKTVAYVLPILHILIEKPHQLFIDSVHCEPQVLIVTPTRELAVQIHTVVMLLARGTGISSLICHGGSSVKYQKKKCLQGCHILVGTPGRLNYFLQGDVIAFKSIRFVVLDEVDKILNFDSKYEVDRIINHISMISPKHRQTIMLSATLPNVIQNLAADYLNTNYVFVSVGILNGVSQNITQQFYQVTNSRKRYLLKKILSKGNKGTMVFVNKSWTADFLATFLSEKNISATSIHIDRPQMYRELALNDFVSGKYNVIVTTGVASRGLDIKIIQQVINYDMPGEIESYIHRIGRTGRMGNSGKAISFININYDYHLIEPIIKTLSASKQEIPEWLQLLGENIRDKSSGEDDRSTDLNTNIRRNVNLGLHAVEEW</sequence>